<reference evidence="3" key="1">
    <citation type="submission" date="2015-09" db="EMBL/GenBank/DDBJ databases">
        <authorList>
            <person name="Bertelli C."/>
        </authorList>
    </citation>
    <scope>NUCLEOTIDE SEQUENCE [LARGE SCALE GENOMIC DNA]</scope>
    <source>
        <strain evidence="3">KNic</strain>
    </source>
</reference>
<dbReference type="STRING" id="389348.PNK_2409"/>
<gene>
    <name evidence="2" type="ORF">PNK_2409</name>
</gene>
<dbReference type="PATRIC" id="fig|389348.3.peg.2700"/>
<sequence length="638" mass="70343">MNSLGDSSIPSQPSQVHVSDPIVSGNQGKVALGPPAKITDQEIKQLANKLFKGDRLSQSELQSLKSLTEKKLGFFQRLGSGLFKVKIDRVRNDLLNKKGKIANTHKAMQKLESFGMLTVGSRRAMAKLLIAYDQSLQQAPSFGKAQKLLDKGQEVSENTLRECIQAHNKVAPPNIRLAGTLALGIGDRQVFYTKKGLLELAPPHKKTTIPIGMAKGNLNLDQPQVEQLKDVFKDVYEGTPYNNMSPMLEFVKFFKEAKESNPNLTLHQAYLAFNPSPEELFDKYQSGDCVIVAGKVQAAFQHMGVEAGVVGQFTRPPWADPPIPNNREGPAWPHYDKVTENVHHCAIALKYTSRSGEEKGLYMDPLFGSGEEIKEVDSYDDRNHGMKTLIAIDSRDTSENITNVGHILKMQMAGKTKMNLMGKAGMSQICGIDLLNGNIYLNGEGAKGLKGLPLGANGRFSIKLEDLKDPQATGNYIIVEGEAVQMSHREALEKFAEVAKDRFQLPDDFVGNMIVLAENAEEIVKTVLLPPAQTAKDTLKEANGAFAALKSVEPKSYEYARLASRNDTPEDIKKMAKEYQAKFTKMNAEFSKLQKAIVQDKPDDVRMLATEIGKLKGELVALCLVIENQSNDQDITIT</sequence>
<dbReference type="RefSeq" id="WP_059062260.1">
    <property type="nucleotide sequence ID" value="NZ_LN879502.1"/>
</dbReference>
<proteinExistence type="predicted"/>
<feature type="compositionally biased region" description="Polar residues" evidence="1">
    <location>
        <begin position="1"/>
        <end position="17"/>
    </location>
</feature>
<keyword evidence="3" id="KW-1185">Reference proteome</keyword>
<feature type="region of interest" description="Disordered" evidence="1">
    <location>
        <begin position="1"/>
        <end position="34"/>
    </location>
</feature>
<dbReference type="Proteomes" id="UP000069902">
    <property type="component" value="Chromosome cPNK"/>
</dbReference>
<dbReference type="EMBL" id="LN879502">
    <property type="protein sequence ID" value="CUI18004.1"/>
    <property type="molecule type" value="Genomic_DNA"/>
</dbReference>
<organism evidence="2 3">
    <name type="scientific">Candidatus Protochlamydia naegleriophila</name>
    <dbReference type="NCBI Taxonomy" id="389348"/>
    <lineage>
        <taxon>Bacteria</taxon>
        <taxon>Pseudomonadati</taxon>
        <taxon>Chlamydiota</taxon>
        <taxon>Chlamydiia</taxon>
        <taxon>Parachlamydiales</taxon>
        <taxon>Parachlamydiaceae</taxon>
        <taxon>Candidatus Protochlamydia</taxon>
    </lineage>
</organism>
<protein>
    <submittedName>
        <fullName evidence="2">Uncharacterized protein</fullName>
    </submittedName>
</protein>
<name>A0A0U5JGR0_9BACT</name>
<evidence type="ECO:0000256" key="1">
    <source>
        <dbReference type="SAM" id="MobiDB-lite"/>
    </source>
</evidence>
<dbReference type="InParanoid" id="A0A0U5JGR0"/>
<evidence type="ECO:0000313" key="3">
    <source>
        <dbReference type="Proteomes" id="UP000069902"/>
    </source>
</evidence>
<accession>A0A0U5JGR0</accession>
<dbReference type="AlphaFoldDB" id="A0A0U5JGR0"/>
<evidence type="ECO:0000313" key="2">
    <source>
        <dbReference type="EMBL" id="CUI18004.1"/>
    </source>
</evidence>
<dbReference type="KEGG" id="pnl:PNK_2409"/>